<dbReference type="Gene3D" id="1.10.101.10">
    <property type="entry name" value="PGBD-like superfamily/PGBD"/>
    <property type="match status" value="1"/>
</dbReference>
<evidence type="ECO:0000256" key="1">
    <source>
        <dbReference type="SAM" id="SignalP"/>
    </source>
</evidence>
<dbReference type="FunFam" id="1.10.8.350:FF:000001">
    <property type="entry name" value="Lytic murein transglycosylase B"/>
    <property type="match status" value="1"/>
</dbReference>
<feature type="domain" description="Peptidoglycan binding-like" evidence="2">
    <location>
        <begin position="349"/>
        <end position="400"/>
    </location>
</feature>
<dbReference type="Gene3D" id="1.10.8.350">
    <property type="entry name" value="Bacterial muramidase"/>
    <property type="match status" value="1"/>
</dbReference>
<dbReference type="Pfam" id="PF01471">
    <property type="entry name" value="PG_binding_1"/>
    <property type="match status" value="1"/>
</dbReference>
<dbReference type="Pfam" id="PF13406">
    <property type="entry name" value="SLT_2"/>
    <property type="match status" value="1"/>
</dbReference>
<dbReference type="PANTHER" id="PTHR30163">
    <property type="entry name" value="MEMBRANE-BOUND LYTIC MUREIN TRANSGLYCOSYLASE B"/>
    <property type="match status" value="1"/>
</dbReference>
<keyword evidence="1" id="KW-0732">Signal</keyword>
<dbReference type="GO" id="GO:0009253">
    <property type="term" value="P:peptidoglycan catabolic process"/>
    <property type="evidence" value="ECO:0007669"/>
    <property type="project" value="TreeGrafter"/>
</dbReference>
<evidence type="ECO:0000313" key="4">
    <source>
        <dbReference type="EMBL" id="MBL4929150.1"/>
    </source>
</evidence>
<organism evidence="4 5">
    <name type="scientific">Fuscibacter oryzae</name>
    <dbReference type="NCBI Taxonomy" id="2803939"/>
    <lineage>
        <taxon>Bacteria</taxon>
        <taxon>Pseudomonadati</taxon>
        <taxon>Pseudomonadota</taxon>
        <taxon>Alphaproteobacteria</taxon>
        <taxon>Rhodobacterales</taxon>
        <taxon>Paracoccaceae</taxon>
        <taxon>Fuscibacter</taxon>
    </lineage>
</organism>
<dbReference type="NCBIfam" id="TIGR02283">
    <property type="entry name" value="MltB_2"/>
    <property type="match status" value="1"/>
</dbReference>
<dbReference type="SUPFAM" id="SSF47090">
    <property type="entry name" value="PGBD-like"/>
    <property type="match status" value="1"/>
</dbReference>
<dbReference type="Gene3D" id="1.10.530.10">
    <property type="match status" value="1"/>
</dbReference>
<evidence type="ECO:0000259" key="2">
    <source>
        <dbReference type="Pfam" id="PF01471"/>
    </source>
</evidence>
<dbReference type="SUPFAM" id="SSF53955">
    <property type="entry name" value="Lysozyme-like"/>
    <property type="match status" value="1"/>
</dbReference>
<protein>
    <submittedName>
        <fullName evidence="4">Lytic murein transglycosylase</fullName>
    </submittedName>
</protein>
<feature type="signal peptide" evidence="1">
    <location>
        <begin position="1"/>
        <end position="18"/>
    </location>
</feature>
<dbReference type="InterPro" id="IPR043426">
    <property type="entry name" value="MltB-like"/>
</dbReference>
<dbReference type="InterPro" id="IPR011970">
    <property type="entry name" value="MltB_2"/>
</dbReference>
<dbReference type="InterPro" id="IPR031304">
    <property type="entry name" value="SLT_2"/>
</dbReference>
<dbReference type="RefSeq" id="WP_202661683.1">
    <property type="nucleotide sequence ID" value="NZ_JAESVP010000006.1"/>
</dbReference>
<feature type="domain" description="Transglycosylase SLT" evidence="3">
    <location>
        <begin position="37"/>
        <end position="326"/>
    </location>
</feature>
<dbReference type="InterPro" id="IPR036366">
    <property type="entry name" value="PGBDSf"/>
</dbReference>
<proteinExistence type="predicted"/>
<evidence type="ECO:0000313" key="5">
    <source>
        <dbReference type="Proteomes" id="UP000619033"/>
    </source>
</evidence>
<dbReference type="InterPro" id="IPR023346">
    <property type="entry name" value="Lysozyme-like_dom_sf"/>
</dbReference>
<gene>
    <name evidence="4" type="ORF">JI744_13630</name>
</gene>
<comment type="caution">
    <text evidence="4">The sequence shown here is derived from an EMBL/GenBank/DDBJ whole genome shotgun (WGS) entry which is preliminary data.</text>
</comment>
<sequence length="409" mass="44141">MRGLFLACLLALPGFALAEEPVQRIEVVIDGTESGLQGWIAEFRPRAMAAGISTETFDVAMATAHFLPDVVSKDQRQDEFTKTIWEYLDKAVSDDRIALGQKALKEQAAALDRIEATYGVDRQVVVAIWGLESSYGAVKGDIPTLSALATLAYDGRRAAFFEGELIEALKIIQTGDISAAEMKGSWAGAMGHTQFMPSSFQRLAVDFDGDGHRNIWGKSPADALASTAAYLAASGWKKGAPWAVEVTLPQGFDWLQVGSRTQRPMAQWAALGVATANGQALPDGWAALIAPAGARGPAFLVFDNFSAIETYNMADAYVFAVGHLADRLHGGKPFLGGWPRDLRALTYFERREIQQLLTDLGHDTGGVDAKMGPRTLAAIRAFQTARHDLPDGYPSLLVLESLRQASAAR</sequence>
<reference evidence="4" key="1">
    <citation type="submission" date="2021-01" db="EMBL/GenBank/DDBJ databases">
        <title>Genome seq and assembly of Tabrizicola sp. KVB23.</title>
        <authorList>
            <person name="Chhetri G."/>
        </authorList>
    </citation>
    <scope>NUCLEOTIDE SEQUENCE</scope>
    <source>
        <strain evidence="4">KVB23</strain>
    </source>
</reference>
<dbReference type="GO" id="GO:0008933">
    <property type="term" value="F:peptidoglycan lytic transglycosylase activity"/>
    <property type="evidence" value="ECO:0007669"/>
    <property type="project" value="TreeGrafter"/>
</dbReference>
<dbReference type="Proteomes" id="UP000619033">
    <property type="component" value="Unassembled WGS sequence"/>
</dbReference>
<dbReference type="InterPro" id="IPR002477">
    <property type="entry name" value="Peptidoglycan-bd-like"/>
</dbReference>
<dbReference type="PANTHER" id="PTHR30163:SF8">
    <property type="entry name" value="LYTIC MUREIN TRANSGLYCOSYLASE"/>
    <property type="match status" value="1"/>
</dbReference>
<dbReference type="CDD" id="cd13399">
    <property type="entry name" value="Slt35-like"/>
    <property type="match status" value="1"/>
</dbReference>
<keyword evidence="5" id="KW-1185">Reference proteome</keyword>
<name>A0A8J7SU21_9RHOB</name>
<dbReference type="AlphaFoldDB" id="A0A8J7SU21"/>
<feature type="chain" id="PRO_5035192434" evidence="1">
    <location>
        <begin position="19"/>
        <end position="409"/>
    </location>
</feature>
<dbReference type="InterPro" id="IPR036365">
    <property type="entry name" value="PGBD-like_sf"/>
</dbReference>
<dbReference type="EMBL" id="JAESVP010000006">
    <property type="protein sequence ID" value="MBL4929150.1"/>
    <property type="molecule type" value="Genomic_DNA"/>
</dbReference>
<evidence type="ECO:0000259" key="3">
    <source>
        <dbReference type="Pfam" id="PF13406"/>
    </source>
</evidence>
<accession>A0A8J7SU21</accession>